<evidence type="ECO:0000313" key="2">
    <source>
        <dbReference type="EMBL" id="HIH64005.1"/>
    </source>
</evidence>
<dbReference type="GO" id="GO:0051607">
    <property type="term" value="P:defense response to virus"/>
    <property type="evidence" value="ECO:0007669"/>
    <property type="project" value="UniProtKB-KW"/>
</dbReference>
<sequence length="269" mass="31647">METLAVEIFQPFAQFRNPFTFDYAQTYPLSPKSTVTGMLQNATGRYYDQEISRISMSIHGLFESTFWNYQSFIMGDISLKSHRNKLKLWNKGYPLYNENKKSQRSPSYQQELFNGHYYIFLRGDGEILEEIEEALLKPSRTLYLGRSEDIIFIRGIHRDFEAEEKKVKKSLWLTYPTYLKLRSGDEHLPLKNEKFPVYSIPERVLFRNGDNIISNKAELGPETERIPSFQTVIYTGMNQVLFLRDTIRTEVYRLDDGPIFKIPADFGWL</sequence>
<protein>
    <submittedName>
        <fullName evidence="2">Type I-B CRISPR-associated protein Cas5</fullName>
    </submittedName>
</protein>
<dbReference type="NCBIfam" id="TIGR02593">
    <property type="entry name" value="CRISPR_cas5"/>
    <property type="match status" value="1"/>
</dbReference>
<proteinExistence type="predicted"/>
<dbReference type="InterPro" id="IPR013337">
    <property type="entry name" value="CRISPR-assoc_prot_Cas5_Tneap"/>
</dbReference>
<gene>
    <name evidence="2" type="primary">cas5b</name>
    <name evidence="2" type="ORF">HA285_00100</name>
</gene>
<dbReference type="InterPro" id="IPR013422">
    <property type="entry name" value="CRISPR-assoc_prot_Cas5_N"/>
</dbReference>
<reference evidence="3" key="1">
    <citation type="journal article" date="2020" name="bioRxiv">
        <title>A rank-normalized archaeal taxonomy based on genome phylogeny resolves widespread incomplete and uneven classifications.</title>
        <authorList>
            <person name="Rinke C."/>
            <person name="Chuvochina M."/>
            <person name="Mussig A.J."/>
            <person name="Chaumeil P.-A."/>
            <person name="Waite D.W."/>
            <person name="Whitman W.B."/>
            <person name="Parks D.H."/>
            <person name="Hugenholtz P."/>
        </authorList>
    </citation>
    <scope>NUCLEOTIDE SEQUENCE [LARGE SCALE GENOMIC DNA]</scope>
</reference>
<keyword evidence="1" id="KW-0051">Antiviral defense</keyword>
<dbReference type="NCBIfam" id="TIGR01895">
    <property type="entry name" value="cas_Cas5t"/>
    <property type="match status" value="1"/>
</dbReference>
<name>A0A7J4MTU2_METTF</name>
<dbReference type="Proteomes" id="UP000538031">
    <property type="component" value="Unassembled WGS sequence"/>
</dbReference>
<organism evidence="2 3">
    <name type="scientific">Methanothermobacter thermautotrophicus</name>
    <name type="common">Methanobacterium thermoformicicum</name>
    <dbReference type="NCBI Taxonomy" id="145262"/>
    <lineage>
        <taxon>Archaea</taxon>
        <taxon>Methanobacteriati</taxon>
        <taxon>Methanobacteriota</taxon>
        <taxon>Methanomada group</taxon>
        <taxon>Methanobacteria</taxon>
        <taxon>Methanobacteriales</taxon>
        <taxon>Methanobacteriaceae</taxon>
        <taxon>Methanothermobacter</taxon>
    </lineage>
</organism>
<dbReference type="GO" id="GO:0043571">
    <property type="term" value="P:maintenance of CRISPR repeat elements"/>
    <property type="evidence" value="ECO:0007669"/>
    <property type="project" value="InterPro"/>
</dbReference>
<dbReference type="AlphaFoldDB" id="A0A7J4MTU2"/>
<evidence type="ECO:0000313" key="3">
    <source>
        <dbReference type="Proteomes" id="UP000538031"/>
    </source>
</evidence>
<dbReference type="EMBL" id="DUHT01000001">
    <property type="protein sequence ID" value="HIH64005.1"/>
    <property type="molecule type" value="Genomic_DNA"/>
</dbReference>
<comment type="caution">
    <text evidence="2">The sequence shown here is derived from an EMBL/GenBank/DDBJ whole genome shotgun (WGS) entry which is preliminary data.</text>
</comment>
<dbReference type="Pfam" id="PF09704">
    <property type="entry name" value="Cas_Cas5d"/>
    <property type="match status" value="1"/>
</dbReference>
<dbReference type="Gene3D" id="3.30.70.2660">
    <property type="match status" value="1"/>
</dbReference>
<evidence type="ECO:0000256" key="1">
    <source>
        <dbReference type="ARBA" id="ARBA00023118"/>
    </source>
</evidence>
<dbReference type="InterPro" id="IPR021124">
    <property type="entry name" value="CRISPR-assoc_prot_Cas5"/>
</dbReference>
<accession>A0A7J4MTU2</accession>